<dbReference type="Pfam" id="PF00063">
    <property type="entry name" value="Myosin_head"/>
    <property type="match status" value="1"/>
</dbReference>
<evidence type="ECO:0008006" key="16">
    <source>
        <dbReference type="Google" id="ProtNLM"/>
    </source>
</evidence>
<protein>
    <recommendedName>
        <fullName evidence="16">Unconventional myosin-Va</fullName>
    </recommendedName>
</protein>
<dbReference type="OrthoDB" id="6108017at2759"/>
<reference evidence="14" key="1">
    <citation type="submission" date="2020-11" db="EMBL/GenBank/DDBJ databases">
        <authorList>
            <person name="Tran Van P."/>
        </authorList>
    </citation>
    <scope>NUCLEOTIDE SEQUENCE</scope>
</reference>
<feature type="coiled-coil region" evidence="10">
    <location>
        <begin position="1398"/>
        <end position="1439"/>
    </location>
</feature>
<proteinExistence type="inferred from homology"/>
<dbReference type="SMART" id="SM00242">
    <property type="entry name" value="MYSc"/>
    <property type="match status" value="1"/>
</dbReference>
<keyword evidence="7 9" id="KW-0505">Motor protein</keyword>
<dbReference type="PANTHER" id="PTHR13140:SF706">
    <property type="entry name" value="DILUTE CLASS UNCONVENTIONAL MYOSIN, ISOFORM C"/>
    <property type="match status" value="1"/>
</dbReference>
<organism evidence="14">
    <name type="scientific">Notodromas monacha</name>
    <dbReference type="NCBI Taxonomy" id="399045"/>
    <lineage>
        <taxon>Eukaryota</taxon>
        <taxon>Metazoa</taxon>
        <taxon>Ecdysozoa</taxon>
        <taxon>Arthropoda</taxon>
        <taxon>Crustacea</taxon>
        <taxon>Oligostraca</taxon>
        <taxon>Ostracoda</taxon>
        <taxon>Podocopa</taxon>
        <taxon>Podocopida</taxon>
        <taxon>Cypridocopina</taxon>
        <taxon>Cypridoidea</taxon>
        <taxon>Cyprididae</taxon>
        <taxon>Notodromas</taxon>
    </lineage>
</organism>
<feature type="coiled-coil region" evidence="10">
    <location>
        <begin position="1015"/>
        <end position="1191"/>
    </location>
</feature>
<dbReference type="PANTHER" id="PTHR13140">
    <property type="entry name" value="MYOSIN"/>
    <property type="match status" value="1"/>
</dbReference>
<sequence length="2065" mass="237158">MSNAKHNQNLYSVSVLVRADYSFDASHDFRSSVMEFTEPTSPSAFARWDLTEKEFLLMKQAVNPLHERYLKCGVLYDPHQYLDRFITGSRVWVKSDNPEEIWRSGVVKKDYKEGAGQLDVQIDETEEEVSLKISSDEDLPYLRNPDILIGENDLTTLSYLHEPAVLYNLKVRFIDRNSIYTYCGIVLVAINPYQEMPIYDYETIMIYRHSRGEGMQNMDPHIFAVAEEAFTCMERNKQDQSIIVSGESGAGKTVSAKYAMRYFATVGGSADETQIEKKVLASNPIMEAIGNAKTTRNDNSSRFGKYIQIDFSKHLHIIGANMRTYLLEKSRVVFQSADERNYHIFYQMVAARETEPILEPLKLAIPSVMHTFLQILLTDPVESYHYLNQGDSISIPGVNDAEQFDSTRNAFSLLGFSESTQASIFRVLAGILSLGNIRFDERNDDCCSVKVDDAFHRFCDLMEIDKEQMKIWLVHRKIVSVRESVTKPMPASQARSGKDALAKHIYAVLFDFIVNQINQSLMANSKSYRFLGVLDIYGFETFEINSFEQFCINYANEKLQQQFCQHVFKLEQEEYVREKIDWKFIDFYDNQPCIDLIESKLGILDLLDEECRMPKGTDQSWVLKLYDKCGTSEHFGKPRFSNEGFIVAHFADKVTYDGHGFLDKNRDTVQEEQINILRASQSKLVMKLFLDEGDKLPTPKAVSRTVPLTKAAAPATRNKQNKKSVGSQFRDSLNLLMQTLNTTDPHYVRCIKPNDHKQPFCFEPLRAQQQLRACGVLETIRISAAGYPSRWTYQDFLDRYRVLIKTVEIDRSDMKTTAERIIRRLIKVGASFPLAFSEDQYQFGKTKVFFRAGQVAYFEKLRSDRMRQCGILIQKVIRGWLAKKQYMVAKKAVLNIQRVSRGFIARRRVQRMREIRAAIIMQKYARRFVKRKQFLRIRRAILGLQTRIRAYNSRMNFEHLMKDSKATVIQRHVRGWLARRKYQRILRGIVLAQSLVRRRIAKNIFKKLKVEARSVEHIKSLNKGLENKIISLQQRIGDLTKESSSYKQLQIDQTNLLAKLEQAKGLAERIKQLEIEIAKLRAEREEFVETIQRKNNELLTLAQLKEQEFIERRKAEEEKLVILKDKNELAAEKEKLVSDVDDLQRTIQEMEEVSNAKEREREEYEELQKRYQNLFMEKANMEQKLENMRTQLMHVTQFGTQDSTGGAGDSLSPSFHRRNASDISINMTDFSSIGNDEDIGYGSTRVREEGRRKLDDVEWAGDGRGSDIDVGLMLQLQQKIKKLERERDSFQSENSKLKGGISPSEQTVNHIRLQEVEMENAKLKDDLSKLRISIAAGGGSDVEELKAQMEALNDELGRRREECVQLKSVLADQARSGSPLVSGTHFGDDNIDDYAGAYDAQKKILRQQEAEIQEKAVEIAELRLEIENLHDDNERQQKLLASHLLESPDGAEQAFSAVAKHELERLTKENMDLYARVEKSTNQAARYKTLIKKYAKKLKDSGILNNDSSTTRSTKSEGVVMRLRNKRFDRARSRVSADSWRNLATEDVGKVAEAFLSYPMSSYGSPAHSDEDVTSCVVSELSRPLTFLSGLVTPACIDRYEEEAREEMVRRARRFREKGSTRRSAAPERHRSWDRNHGLDLPPLANQRLGLRDMPAVRHKENQDFLGMYAFESDDQPKIFKHLILDLRPQVAKRLLPGLPAYVIFMMIRHTDHVNDEVKFRDLMNAVINAIKKIVKKKHDDVEYCAMWLANLVRLMHNLKQYSGEKKFQSKNSEKQNSQSLCHFDLVDYRSVLCDLALWAHTVLVRGLVDQITNLVIPAIMEHESIAGLPSSGPPHARSRANSSAVSTPSGESLPGDGPIDPQKALDYLTKRLDQFLQLMQSYGIDPEIVVGVFIQVYYYIGATSLNCLLMRKNVCHWSKGMQIRYNISVLEQWAREKKLDVLEPLQPIIEAAQLLQARKTDEDVDTICTTYTKLSPLQIVQILKSYTPANDFEERVNPAFIKKVQAKLEDRHVKENMNKGGTAPLLMNTKSPSYAVKFPFNPSSICLEDIEIPDALGLNCLKKL</sequence>
<dbReference type="GO" id="GO:0051015">
    <property type="term" value="F:actin filament binding"/>
    <property type="evidence" value="ECO:0007669"/>
    <property type="project" value="TreeGrafter"/>
</dbReference>
<evidence type="ECO:0000256" key="10">
    <source>
        <dbReference type="SAM" id="Coils"/>
    </source>
</evidence>
<comment type="similarity">
    <text evidence="1 9">Belongs to the TRAFAC class myosin-kinesin ATPase superfamily. Myosin family.</text>
</comment>
<dbReference type="EMBL" id="CAJPEX010000040">
    <property type="protein sequence ID" value="CAG0912683.1"/>
    <property type="molecule type" value="Genomic_DNA"/>
</dbReference>
<dbReference type="PROSITE" id="PS51126">
    <property type="entry name" value="DILUTE"/>
    <property type="match status" value="1"/>
</dbReference>
<dbReference type="Pfam" id="PF00612">
    <property type="entry name" value="IQ"/>
    <property type="match status" value="3"/>
</dbReference>
<keyword evidence="8 9" id="KW-0009">Actin-binding</keyword>
<keyword evidence="15" id="KW-1185">Reference proteome</keyword>
<dbReference type="Gene3D" id="6.20.240.20">
    <property type="match status" value="1"/>
</dbReference>
<keyword evidence="5 10" id="KW-0175">Coiled coil</keyword>
<feature type="region of interest" description="Disordered" evidence="11">
    <location>
        <begin position="1617"/>
        <end position="1637"/>
    </location>
</feature>
<evidence type="ECO:0000256" key="4">
    <source>
        <dbReference type="ARBA" id="ARBA00022860"/>
    </source>
</evidence>
<accession>A0A7R9BDK4</accession>
<dbReference type="Gene3D" id="1.20.5.190">
    <property type="match status" value="3"/>
</dbReference>
<name>A0A7R9BDK4_9CRUS</name>
<dbReference type="Gene3D" id="3.40.850.10">
    <property type="entry name" value="Kinesin motor domain"/>
    <property type="match status" value="1"/>
</dbReference>
<keyword evidence="3 9" id="KW-0067">ATP-binding</keyword>
<keyword evidence="6 9" id="KW-0518">Myosin</keyword>
<dbReference type="EMBL" id="OA882077">
    <property type="protein sequence ID" value="CAD7272531.1"/>
    <property type="molecule type" value="Genomic_DNA"/>
</dbReference>
<evidence type="ECO:0000256" key="6">
    <source>
        <dbReference type="ARBA" id="ARBA00023123"/>
    </source>
</evidence>
<dbReference type="Pfam" id="PF01843">
    <property type="entry name" value="DIL"/>
    <property type="match status" value="1"/>
</dbReference>
<evidence type="ECO:0000256" key="5">
    <source>
        <dbReference type="ARBA" id="ARBA00023054"/>
    </source>
</evidence>
<dbReference type="InterPro" id="IPR058662">
    <property type="entry name" value="Myo5a/b_dom"/>
</dbReference>
<feature type="binding site" evidence="9">
    <location>
        <begin position="246"/>
        <end position="253"/>
    </location>
    <ligand>
        <name>ATP</name>
        <dbReference type="ChEBI" id="CHEBI:30616"/>
    </ligand>
</feature>
<dbReference type="Gene3D" id="1.10.10.820">
    <property type="match status" value="1"/>
</dbReference>
<dbReference type="Pfam" id="PF25966">
    <property type="entry name" value="Myo5a"/>
    <property type="match status" value="1"/>
</dbReference>
<evidence type="ECO:0000313" key="14">
    <source>
        <dbReference type="EMBL" id="CAD7272531.1"/>
    </source>
</evidence>
<evidence type="ECO:0000256" key="9">
    <source>
        <dbReference type="PROSITE-ProRule" id="PRU00782"/>
    </source>
</evidence>
<dbReference type="GO" id="GO:0016459">
    <property type="term" value="C:myosin complex"/>
    <property type="evidence" value="ECO:0007669"/>
    <property type="project" value="UniProtKB-KW"/>
</dbReference>
<gene>
    <name evidence="14" type="ORF">NMOB1V02_LOCUS460</name>
</gene>
<dbReference type="InterPro" id="IPR027417">
    <property type="entry name" value="P-loop_NTPase"/>
</dbReference>
<dbReference type="GO" id="GO:0007015">
    <property type="term" value="P:actin filament organization"/>
    <property type="evidence" value="ECO:0007669"/>
    <property type="project" value="TreeGrafter"/>
</dbReference>
<feature type="region of interest" description="Actin-binding" evidence="9">
    <location>
        <begin position="733"/>
        <end position="755"/>
    </location>
</feature>
<evidence type="ECO:0000256" key="3">
    <source>
        <dbReference type="ARBA" id="ARBA00022840"/>
    </source>
</evidence>
<feature type="compositionally biased region" description="Polar residues" evidence="11">
    <location>
        <begin position="1840"/>
        <end position="1851"/>
    </location>
</feature>
<dbReference type="SUPFAM" id="SSF50084">
    <property type="entry name" value="Myosin S1 fragment, N-terminal domain"/>
    <property type="match status" value="1"/>
</dbReference>
<dbReference type="GO" id="GO:0016020">
    <property type="term" value="C:membrane"/>
    <property type="evidence" value="ECO:0007669"/>
    <property type="project" value="TreeGrafter"/>
</dbReference>
<dbReference type="GO" id="GO:0000146">
    <property type="term" value="F:microfilament motor activity"/>
    <property type="evidence" value="ECO:0007669"/>
    <property type="project" value="TreeGrafter"/>
</dbReference>
<dbReference type="Gene3D" id="1.20.58.530">
    <property type="match status" value="1"/>
</dbReference>
<dbReference type="Proteomes" id="UP000678499">
    <property type="component" value="Unassembled WGS sequence"/>
</dbReference>
<evidence type="ECO:0000313" key="15">
    <source>
        <dbReference type="Proteomes" id="UP000678499"/>
    </source>
</evidence>
<dbReference type="PRINTS" id="PR00193">
    <property type="entry name" value="MYOSINHEAVY"/>
</dbReference>
<keyword evidence="2 9" id="KW-0547">Nucleotide-binding</keyword>
<dbReference type="InterPro" id="IPR036103">
    <property type="entry name" value="MYSc_Myo5"/>
</dbReference>
<keyword evidence="4" id="KW-0112">Calmodulin-binding</keyword>
<dbReference type="InterPro" id="IPR002710">
    <property type="entry name" value="Dilute_dom"/>
</dbReference>
<dbReference type="GO" id="GO:0005524">
    <property type="term" value="F:ATP binding"/>
    <property type="evidence" value="ECO:0007669"/>
    <property type="project" value="UniProtKB-UniRule"/>
</dbReference>
<dbReference type="GO" id="GO:0005737">
    <property type="term" value="C:cytoplasm"/>
    <property type="evidence" value="ECO:0007669"/>
    <property type="project" value="TreeGrafter"/>
</dbReference>
<dbReference type="SMART" id="SM00015">
    <property type="entry name" value="IQ"/>
    <property type="match status" value="6"/>
</dbReference>
<dbReference type="Gene3D" id="1.20.120.720">
    <property type="entry name" value="Myosin VI head, motor domain, U50 subdomain"/>
    <property type="match status" value="1"/>
</dbReference>
<dbReference type="PROSITE" id="PS50096">
    <property type="entry name" value="IQ"/>
    <property type="match status" value="4"/>
</dbReference>
<evidence type="ECO:0000256" key="7">
    <source>
        <dbReference type="ARBA" id="ARBA00023175"/>
    </source>
</evidence>
<dbReference type="SUPFAM" id="SSF52540">
    <property type="entry name" value="P-loop containing nucleoside triphosphate hydrolases"/>
    <property type="match status" value="2"/>
</dbReference>
<dbReference type="SMART" id="SM01132">
    <property type="entry name" value="DIL"/>
    <property type="match status" value="1"/>
</dbReference>
<evidence type="ECO:0000259" key="13">
    <source>
        <dbReference type="PROSITE" id="PS51456"/>
    </source>
</evidence>
<dbReference type="InterPro" id="IPR000048">
    <property type="entry name" value="IQ_motif_EF-hand-BS"/>
</dbReference>
<evidence type="ECO:0000256" key="11">
    <source>
        <dbReference type="SAM" id="MobiDB-lite"/>
    </source>
</evidence>
<dbReference type="InterPro" id="IPR036961">
    <property type="entry name" value="Kinesin_motor_dom_sf"/>
</dbReference>
<evidence type="ECO:0000256" key="2">
    <source>
        <dbReference type="ARBA" id="ARBA00022741"/>
    </source>
</evidence>
<feature type="coiled-coil region" evidence="10">
    <location>
        <begin position="1273"/>
        <end position="1362"/>
    </location>
</feature>
<evidence type="ECO:0000256" key="1">
    <source>
        <dbReference type="ARBA" id="ARBA00008314"/>
    </source>
</evidence>
<dbReference type="CDD" id="cd01380">
    <property type="entry name" value="MYSc_Myo5"/>
    <property type="match status" value="1"/>
</dbReference>
<dbReference type="InterPro" id="IPR001609">
    <property type="entry name" value="Myosin_head_motor_dom-like"/>
</dbReference>
<feature type="domain" description="Myosin motor" evidence="13">
    <location>
        <begin position="149"/>
        <end position="863"/>
    </location>
</feature>
<dbReference type="PROSITE" id="PS51456">
    <property type="entry name" value="MYOSIN_MOTOR"/>
    <property type="match status" value="1"/>
</dbReference>
<evidence type="ECO:0000259" key="12">
    <source>
        <dbReference type="PROSITE" id="PS51126"/>
    </source>
</evidence>
<feature type="region of interest" description="Disordered" evidence="11">
    <location>
        <begin position="1830"/>
        <end position="1859"/>
    </location>
</feature>
<dbReference type="CDD" id="cd15470">
    <property type="entry name" value="Myo5_CBD"/>
    <property type="match status" value="1"/>
</dbReference>
<evidence type="ECO:0000256" key="8">
    <source>
        <dbReference type="ARBA" id="ARBA00023203"/>
    </source>
</evidence>
<feature type="domain" description="Dilute" evidence="12">
    <location>
        <begin position="1725"/>
        <end position="2011"/>
    </location>
</feature>